<sequence length="147" mass="15801">MSPQAHISFILLQVYVVPQEEIHLSLINEQKHSSPQNSSVGYRCDTCNPYRCSAAGNSGNLCQQSIPGIRCSRCFSVMGLSLSLSSSLSSEPVSLCTLASNLLKMTAEVNCWSRTVLAGGKEACQGVPRIASPHGPRPHQTRQAATK</sequence>
<comment type="caution">
    <text evidence="2">The sequence shown here is derived from an EMBL/GenBank/DDBJ whole genome shotgun (WGS) entry which is preliminary data.</text>
</comment>
<proteinExistence type="predicted"/>
<protein>
    <submittedName>
        <fullName evidence="2">Uncharacterized protein</fullName>
    </submittedName>
</protein>
<accession>A0ABV0P1C8</accession>
<keyword evidence="3" id="KW-1185">Reference proteome</keyword>
<evidence type="ECO:0000256" key="1">
    <source>
        <dbReference type="SAM" id="MobiDB-lite"/>
    </source>
</evidence>
<name>A0ABV0P1C8_9TELE</name>
<dbReference type="Proteomes" id="UP001476798">
    <property type="component" value="Unassembled WGS sequence"/>
</dbReference>
<reference evidence="2 3" key="1">
    <citation type="submission" date="2021-06" db="EMBL/GenBank/DDBJ databases">
        <authorList>
            <person name="Palmer J.M."/>
        </authorList>
    </citation>
    <scope>NUCLEOTIDE SEQUENCE [LARGE SCALE GENOMIC DNA]</scope>
    <source>
        <strain evidence="2 3">GA_2019</strain>
        <tissue evidence="2">Muscle</tissue>
    </source>
</reference>
<feature type="region of interest" description="Disordered" evidence="1">
    <location>
        <begin position="128"/>
        <end position="147"/>
    </location>
</feature>
<organism evidence="2 3">
    <name type="scientific">Goodea atripinnis</name>
    <dbReference type="NCBI Taxonomy" id="208336"/>
    <lineage>
        <taxon>Eukaryota</taxon>
        <taxon>Metazoa</taxon>
        <taxon>Chordata</taxon>
        <taxon>Craniata</taxon>
        <taxon>Vertebrata</taxon>
        <taxon>Euteleostomi</taxon>
        <taxon>Actinopterygii</taxon>
        <taxon>Neopterygii</taxon>
        <taxon>Teleostei</taxon>
        <taxon>Neoteleostei</taxon>
        <taxon>Acanthomorphata</taxon>
        <taxon>Ovalentaria</taxon>
        <taxon>Atherinomorphae</taxon>
        <taxon>Cyprinodontiformes</taxon>
        <taxon>Goodeidae</taxon>
        <taxon>Goodea</taxon>
    </lineage>
</organism>
<evidence type="ECO:0000313" key="2">
    <source>
        <dbReference type="EMBL" id="MEQ2177390.1"/>
    </source>
</evidence>
<evidence type="ECO:0000313" key="3">
    <source>
        <dbReference type="Proteomes" id="UP001476798"/>
    </source>
</evidence>
<gene>
    <name evidence="2" type="ORF">GOODEAATRI_003030</name>
</gene>
<dbReference type="EMBL" id="JAHRIO010060083">
    <property type="protein sequence ID" value="MEQ2177390.1"/>
    <property type="molecule type" value="Genomic_DNA"/>
</dbReference>